<sequence length="71" mass="7834">MRERSSLLGLLVDLTPSSLFIINVRSFNSWVLKVLCGAGAHNFPTAVLSVLFVVKLVSYTVVNSLIRQITE</sequence>
<proteinExistence type="predicted"/>
<organism evidence="2 3">
    <name type="scientific">Ameiurus melas</name>
    <name type="common">Black bullhead</name>
    <name type="synonym">Silurus melas</name>
    <dbReference type="NCBI Taxonomy" id="219545"/>
    <lineage>
        <taxon>Eukaryota</taxon>
        <taxon>Metazoa</taxon>
        <taxon>Chordata</taxon>
        <taxon>Craniata</taxon>
        <taxon>Vertebrata</taxon>
        <taxon>Euteleostomi</taxon>
        <taxon>Actinopterygii</taxon>
        <taxon>Neopterygii</taxon>
        <taxon>Teleostei</taxon>
        <taxon>Ostariophysi</taxon>
        <taxon>Siluriformes</taxon>
        <taxon>Ictaluridae</taxon>
        <taxon>Ameiurus</taxon>
    </lineage>
</organism>
<keyword evidence="1" id="KW-1133">Transmembrane helix</keyword>
<evidence type="ECO:0000256" key="1">
    <source>
        <dbReference type="SAM" id="Phobius"/>
    </source>
</evidence>
<feature type="transmembrane region" description="Helical" evidence="1">
    <location>
        <begin position="7"/>
        <end position="26"/>
    </location>
</feature>
<keyword evidence="1" id="KW-0472">Membrane</keyword>
<accession>A0A7J6BFX2</accession>
<reference evidence="2 3" key="1">
    <citation type="submission" date="2020-02" db="EMBL/GenBank/DDBJ databases">
        <title>A chromosome-scale genome assembly of the black bullhead catfish (Ameiurus melas).</title>
        <authorList>
            <person name="Wen M."/>
            <person name="Zham M."/>
            <person name="Cabau C."/>
            <person name="Klopp C."/>
            <person name="Donnadieu C."/>
            <person name="Roques C."/>
            <person name="Bouchez O."/>
            <person name="Lampietro C."/>
            <person name="Jouanno E."/>
            <person name="Herpin A."/>
            <person name="Louis A."/>
            <person name="Berthelot C."/>
            <person name="Parey E."/>
            <person name="Roest-Crollius H."/>
            <person name="Braasch I."/>
            <person name="Postlethwait J."/>
            <person name="Robinson-Rechavi M."/>
            <person name="Echchiki A."/>
            <person name="Begum T."/>
            <person name="Montfort J."/>
            <person name="Schartl M."/>
            <person name="Bobe J."/>
            <person name="Guiguen Y."/>
        </authorList>
    </citation>
    <scope>NUCLEOTIDE SEQUENCE [LARGE SCALE GENOMIC DNA]</scope>
    <source>
        <strain evidence="2">M_S1</strain>
        <tissue evidence="2">Blood</tissue>
    </source>
</reference>
<dbReference type="AlphaFoldDB" id="A0A7J6BFX2"/>
<dbReference type="Proteomes" id="UP000593565">
    <property type="component" value="Unassembled WGS sequence"/>
</dbReference>
<evidence type="ECO:0000313" key="3">
    <source>
        <dbReference type="Proteomes" id="UP000593565"/>
    </source>
</evidence>
<protein>
    <submittedName>
        <fullName evidence="2">Uncharacterized protein</fullName>
    </submittedName>
</protein>
<feature type="transmembrane region" description="Helical" evidence="1">
    <location>
        <begin position="46"/>
        <end position="66"/>
    </location>
</feature>
<keyword evidence="3" id="KW-1185">Reference proteome</keyword>
<gene>
    <name evidence="2" type="ORF">AMELA_G00005660</name>
</gene>
<dbReference type="EMBL" id="JAAGNN010000001">
    <property type="protein sequence ID" value="KAF4093772.1"/>
    <property type="molecule type" value="Genomic_DNA"/>
</dbReference>
<comment type="caution">
    <text evidence="2">The sequence shown here is derived from an EMBL/GenBank/DDBJ whole genome shotgun (WGS) entry which is preliminary data.</text>
</comment>
<name>A0A7J6BFX2_AMEME</name>
<keyword evidence="1" id="KW-0812">Transmembrane</keyword>
<evidence type="ECO:0000313" key="2">
    <source>
        <dbReference type="EMBL" id="KAF4093772.1"/>
    </source>
</evidence>